<evidence type="ECO:0007829" key="9">
    <source>
        <dbReference type="PeptideAtlas" id="A0A8V0X5N9"/>
    </source>
</evidence>
<keyword evidence="3" id="KW-0479">Metal-binding</keyword>
<keyword evidence="4 6" id="KW-1133">Transmembrane helix</keyword>
<reference evidence="7" key="3">
    <citation type="submission" date="2025-09" db="UniProtKB">
        <authorList>
            <consortium name="Ensembl"/>
        </authorList>
    </citation>
    <scope>IDENTIFICATION</scope>
    <source>
        <strain evidence="7">broiler</strain>
    </source>
</reference>
<feature type="transmembrane region" description="Helical" evidence="6">
    <location>
        <begin position="139"/>
        <end position="161"/>
    </location>
</feature>
<dbReference type="GO" id="GO:0036503">
    <property type="term" value="P:ERAD pathway"/>
    <property type="evidence" value="ECO:0000318"/>
    <property type="project" value="GO_Central"/>
</dbReference>
<keyword evidence="8" id="KW-1185">Reference proteome</keyword>
<keyword evidence="9" id="KW-1267">Proteomics identification</keyword>
<feature type="transmembrane region" description="Helical" evidence="6">
    <location>
        <begin position="52"/>
        <end position="70"/>
    </location>
</feature>
<feature type="transmembrane region" description="Helical" evidence="6">
    <location>
        <begin position="309"/>
        <end position="330"/>
    </location>
</feature>
<dbReference type="OrthoDB" id="446635at2759"/>
<evidence type="ECO:0000256" key="4">
    <source>
        <dbReference type="ARBA" id="ARBA00022989"/>
    </source>
</evidence>
<evidence type="ECO:0000256" key="2">
    <source>
        <dbReference type="ARBA" id="ARBA00022692"/>
    </source>
</evidence>
<evidence type="ECO:0000313" key="7">
    <source>
        <dbReference type="Ensembl" id="ENSGALP00010003374.1"/>
    </source>
</evidence>
<feature type="transmembrane region" description="Helical" evidence="6">
    <location>
        <begin position="173"/>
        <end position="190"/>
    </location>
</feature>
<protein>
    <submittedName>
        <fullName evidence="7">Ring finger protein 175</fullName>
    </submittedName>
</protein>
<dbReference type="AlphaFoldDB" id="A0A8V0X5N9"/>
<name>A0A8V0X5N9_CHICK</name>
<evidence type="ECO:0000256" key="3">
    <source>
        <dbReference type="ARBA" id="ARBA00022723"/>
    </source>
</evidence>
<evidence type="ECO:0000256" key="6">
    <source>
        <dbReference type="SAM" id="Phobius"/>
    </source>
</evidence>
<feature type="transmembrane region" description="Helical" evidence="6">
    <location>
        <begin position="77"/>
        <end position="93"/>
    </location>
</feature>
<dbReference type="GO" id="GO:0061630">
    <property type="term" value="F:ubiquitin protein ligase activity"/>
    <property type="evidence" value="ECO:0000318"/>
    <property type="project" value="GO_Central"/>
</dbReference>
<dbReference type="FunCoup" id="A0A8V0X5N9">
    <property type="interactions" value="2460"/>
</dbReference>
<dbReference type="Ensembl" id="ENSGALT00010005535.1">
    <property type="protein sequence ID" value="ENSGALP00010003374.1"/>
    <property type="gene ID" value="ENSGALG00010002410.1"/>
</dbReference>
<evidence type="ECO:0000256" key="5">
    <source>
        <dbReference type="ARBA" id="ARBA00023136"/>
    </source>
</evidence>
<dbReference type="GO" id="GO:0046872">
    <property type="term" value="F:metal ion binding"/>
    <property type="evidence" value="ECO:0007669"/>
    <property type="project" value="UniProtKB-KW"/>
</dbReference>
<dbReference type="GO" id="GO:0005789">
    <property type="term" value="C:endoplasmic reticulum membrane"/>
    <property type="evidence" value="ECO:0000318"/>
    <property type="project" value="GO_Central"/>
</dbReference>
<gene>
    <name evidence="7" type="primary">RNF175</name>
</gene>
<evidence type="ECO:0000313" key="8">
    <source>
        <dbReference type="Proteomes" id="UP000000539"/>
    </source>
</evidence>
<organism evidence="7 8">
    <name type="scientific">Gallus gallus</name>
    <name type="common">Chicken</name>
    <dbReference type="NCBI Taxonomy" id="9031"/>
    <lineage>
        <taxon>Eukaryota</taxon>
        <taxon>Metazoa</taxon>
        <taxon>Chordata</taxon>
        <taxon>Craniata</taxon>
        <taxon>Vertebrata</taxon>
        <taxon>Euteleostomi</taxon>
        <taxon>Archelosauria</taxon>
        <taxon>Archosauria</taxon>
        <taxon>Dinosauria</taxon>
        <taxon>Saurischia</taxon>
        <taxon>Theropoda</taxon>
        <taxon>Coelurosauria</taxon>
        <taxon>Aves</taxon>
        <taxon>Neognathae</taxon>
        <taxon>Galloanserae</taxon>
        <taxon>Galliformes</taxon>
        <taxon>Phasianidae</taxon>
        <taxon>Phasianinae</taxon>
        <taxon>Gallus</taxon>
    </lineage>
</organism>
<reference evidence="7" key="1">
    <citation type="submission" date="2020-11" db="EMBL/GenBank/DDBJ databases">
        <title>Gallus gallus (Chicken) genome, bGalGal1, GRCg7b, maternal haplotype autosomes + Z &amp; W.</title>
        <authorList>
            <person name="Warren W."/>
            <person name="Formenti G."/>
            <person name="Fedrigo O."/>
            <person name="Haase B."/>
            <person name="Mountcastle J."/>
            <person name="Balacco J."/>
            <person name="Tracey A."/>
            <person name="Schneider V."/>
            <person name="Okimoto R."/>
            <person name="Cheng H."/>
            <person name="Hawken R."/>
            <person name="Howe K."/>
            <person name="Jarvis E.D."/>
        </authorList>
    </citation>
    <scope>NUCLEOTIDE SEQUENCE [LARGE SCALE GENOMIC DNA]</scope>
    <source>
        <strain evidence="7">Broiler</strain>
    </source>
</reference>
<dbReference type="PANTHER" id="PTHR13407">
    <property type="entry name" value="RNF121 PROTEIN"/>
    <property type="match status" value="1"/>
</dbReference>
<reference evidence="7" key="2">
    <citation type="submission" date="2025-08" db="UniProtKB">
        <authorList>
            <consortium name="Ensembl"/>
        </authorList>
    </citation>
    <scope>IDENTIFICATION</scope>
    <source>
        <strain evidence="7">broiler</strain>
    </source>
</reference>
<evidence type="ECO:0000256" key="1">
    <source>
        <dbReference type="ARBA" id="ARBA00004141"/>
    </source>
</evidence>
<feature type="transmembrane region" description="Helical" evidence="6">
    <location>
        <begin position="99"/>
        <end position="118"/>
    </location>
</feature>
<dbReference type="Proteomes" id="UP000000539">
    <property type="component" value="Chromosome 1"/>
</dbReference>
<sequence length="409" mass="46116">MAAVLEVEVGGPGEREAEEVDLSHLSPEERWRVEHALMHAKHHGHEAMHAEMVLILIATLVVAQLLLVQWKQRHPRSYNMVTLFQMWVVPLYFTIKLYWWRFLVIWVLFSAVTAFVTFKATRKPLVQTTPRLVYKWFLLIYKMSYATGIVGYMAVMFTLFGLNLLFRIKPEDAMDFGISLLFYGLYYGVLERDFAEMCADYMASTIGFYSASGMPTKHLSDSVCAVCGQQIFVDVNEEGIIENTYRLSCNHVYPSPPQPCRSPAAFPIQKKPGILGCSADVANGNGQHLRPVWSFHHLQLCCQFRKWKWLWLCSALLISWVFFFFFLLAVTQGVEMGMCCPIVCSQVLSQLLRCLGVLHDAWDCALVAKKANGTMGCRGAEFVAAGGSGAEVRGPRGAAWVGLCWLPCG</sequence>
<accession>A0A8V0X5N9</accession>
<proteinExistence type="evidence at protein level"/>
<keyword evidence="2 6" id="KW-0812">Transmembrane</keyword>
<comment type="subcellular location">
    <subcellularLocation>
        <location evidence="1">Membrane</location>
        <topology evidence="1">Multi-pass membrane protein</topology>
    </subcellularLocation>
</comment>
<dbReference type="InterPro" id="IPR040176">
    <property type="entry name" value="RNF121/RNF175"/>
</dbReference>
<dbReference type="GO" id="GO:0000139">
    <property type="term" value="C:Golgi membrane"/>
    <property type="evidence" value="ECO:0000318"/>
    <property type="project" value="GO_Central"/>
</dbReference>
<dbReference type="PANTHER" id="PTHR13407:SF1">
    <property type="entry name" value="E3 UBIQUITIN LIGASE RNF121"/>
    <property type="match status" value="1"/>
</dbReference>
<keyword evidence="5 6" id="KW-0472">Membrane</keyword>
<dbReference type="GeneTree" id="ENSGT00390000013075"/>